<accession>A0ACC0D9C3</accession>
<proteinExistence type="predicted"/>
<comment type="caution">
    <text evidence="1">The sequence shown here is derived from an EMBL/GenBank/DDBJ whole genome shotgun (WGS) entry which is preliminary data.</text>
</comment>
<dbReference type="EMBL" id="MU394297">
    <property type="protein sequence ID" value="KAI6089168.1"/>
    <property type="molecule type" value="Genomic_DNA"/>
</dbReference>
<name>A0ACC0D9C3_9PEZI</name>
<reference evidence="1 2" key="1">
    <citation type="journal article" date="2022" name="New Phytol.">
        <title>Ecological generalism drives hyperdiversity of secondary metabolite gene clusters in xylarialean endophytes.</title>
        <authorList>
            <person name="Franco M.E.E."/>
            <person name="Wisecaver J.H."/>
            <person name="Arnold A.E."/>
            <person name="Ju Y.M."/>
            <person name="Slot J.C."/>
            <person name="Ahrendt S."/>
            <person name="Moore L.P."/>
            <person name="Eastman K.E."/>
            <person name="Scott K."/>
            <person name="Konkel Z."/>
            <person name="Mondo S.J."/>
            <person name="Kuo A."/>
            <person name="Hayes R.D."/>
            <person name="Haridas S."/>
            <person name="Andreopoulos B."/>
            <person name="Riley R."/>
            <person name="LaButti K."/>
            <person name="Pangilinan J."/>
            <person name="Lipzen A."/>
            <person name="Amirebrahimi M."/>
            <person name="Yan J."/>
            <person name="Adam C."/>
            <person name="Keymanesh K."/>
            <person name="Ng V."/>
            <person name="Louie K."/>
            <person name="Northen T."/>
            <person name="Drula E."/>
            <person name="Henrissat B."/>
            <person name="Hsieh H.M."/>
            <person name="Youens-Clark K."/>
            <person name="Lutzoni F."/>
            <person name="Miadlikowska J."/>
            <person name="Eastwood D.C."/>
            <person name="Hamelin R.C."/>
            <person name="Grigoriev I.V."/>
            <person name="U'Ren J.M."/>
        </authorList>
    </citation>
    <scope>NUCLEOTIDE SEQUENCE [LARGE SCALE GENOMIC DNA]</scope>
    <source>
        <strain evidence="1 2">ER1909</strain>
    </source>
</reference>
<gene>
    <name evidence="1" type="ORF">F4821DRAFT_257319</name>
</gene>
<evidence type="ECO:0000313" key="1">
    <source>
        <dbReference type="EMBL" id="KAI6089168.1"/>
    </source>
</evidence>
<evidence type="ECO:0000313" key="2">
    <source>
        <dbReference type="Proteomes" id="UP001497680"/>
    </source>
</evidence>
<sequence>MFGGFAPPTFTKEEIEQHEAEAMFTVRSFLATAVALYIGMPTSSLCVKMLVANTGPVLAPFAVDAVSGLL</sequence>
<protein>
    <submittedName>
        <fullName evidence="1">Uncharacterized protein</fullName>
    </submittedName>
</protein>
<organism evidence="1 2">
    <name type="scientific">Hypoxylon rubiginosum</name>
    <dbReference type="NCBI Taxonomy" id="110542"/>
    <lineage>
        <taxon>Eukaryota</taxon>
        <taxon>Fungi</taxon>
        <taxon>Dikarya</taxon>
        <taxon>Ascomycota</taxon>
        <taxon>Pezizomycotina</taxon>
        <taxon>Sordariomycetes</taxon>
        <taxon>Xylariomycetidae</taxon>
        <taxon>Xylariales</taxon>
        <taxon>Hypoxylaceae</taxon>
        <taxon>Hypoxylon</taxon>
    </lineage>
</organism>
<dbReference type="Proteomes" id="UP001497680">
    <property type="component" value="Unassembled WGS sequence"/>
</dbReference>
<keyword evidence="2" id="KW-1185">Reference proteome</keyword>